<dbReference type="Proteomes" id="UP000295727">
    <property type="component" value="Chromosome 2"/>
</dbReference>
<dbReference type="Pfam" id="PF12708">
    <property type="entry name" value="Pect-lyase_RHGA_epim"/>
    <property type="match status" value="1"/>
</dbReference>
<feature type="domain" description="Rhamnogalacturonase A/B/Epimerase-like pectate lyase" evidence="1">
    <location>
        <begin position="175"/>
        <end position="366"/>
    </location>
</feature>
<gene>
    <name evidence="2" type="ORF">E1956_18830</name>
</gene>
<dbReference type="Gene3D" id="2.160.20.10">
    <property type="entry name" value="Single-stranded right-handed beta-helix, Pectin lyase-like"/>
    <property type="match status" value="1"/>
</dbReference>
<dbReference type="InterPro" id="IPR024535">
    <property type="entry name" value="RHGA/B-epi-like_pectate_lyase"/>
</dbReference>
<dbReference type="OrthoDB" id="9111679at2"/>
<evidence type="ECO:0000313" key="3">
    <source>
        <dbReference type="Proteomes" id="UP000295727"/>
    </source>
</evidence>
<keyword evidence="3" id="KW-1185">Reference proteome</keyword>
<accession>A0A4P7CYP8</accession>
<dbReference type="InterPro" id="IPR012334">
    <property type="entry name" value="Pectin_lyas_fold"/>
</dbReference>
<dbReference type="KEGG" id="ppai:E1956_18830"/>
<dbReference type="SUPFAM" id="SSF51126">
    <property type="entry name" value="Pectin lyase-like"/>
    <property type="match status" value="1"/>
</dbReference>
<reference evidence="2 3" key="1">
    <citation type="submission" date="2019-03" db="EMBL/GenBank/DDBJ databases">
        <title>Paraburkholderia sp. 7MH5, isolated from subtropical forest soil.</title>
        <authorList>
            <person name="Gao Z.-H."/>
            <person name="Qiu L.-H."/>
        </authorList>
    </citation>
    <scope>NUCLEOTIDE SEQUENCE [LARGE SCALE GENOMIC DNA]</scope>
    <source>
        <strain evidence="2 3">7MH5</strain>
    </source>
</reference>
<dbReference type="EMBL" id="CP038149">
    <property type="protein sequence ID" value="QBQ99261.1"/>
    <property type="molecule type" value="Genomic_DNA"/>
</dbReference>
<evidence type="ECO:0000259" key="1">
    <source>
        <dbReference type="Pfam" id="PF12708"/>
    </source>
</evidence>
<proteinExistence type="predicted"/>
<dbReference type="AlphaFoldDB" id="A0A4P7CYP8"/>
<evidence type="ECO:0000313" key="2">
    <source>
        <dbReference type="EMBL" id="QBQ99261.1"/>
    </source>
</evidence>
<dbReference type="InterPro" id="IPR011050">
    <property type="entry name" value="Pectin_lyase_fold/virulence"/>
</dbReference>
<sequence>MNVQLAPMAVQRFCDNNGNPLAGGQLYTYQAGTTTPQATYTDSTGSTPNANPVALNARGEASVWLALGQVYKFVLQDSFGNTIWTQDQVGSLVGSGSGGSLAPSVGITVQTIAALRLIPKNTFPAVSVTGYYKEGDGGGGVYWYNASDISSADNGGTIIEAADGGRWYLSATGTISVKQFGATGNGTTDDTASIQAALTALGAGASLYVPPGTYLLSSTLTGLSNQQILGAGPNQTIFQRTGNYGDTLYIATANAARVSGIWFQQSPSYTAGETTLPNLATSGAQIHLVGAQQALIENCWAWRLVYGVHLDGCTLTTIRNCWIQGVWDDQNAGCQEGIANIWLDNASGNCEIIKILDNYLNGAKSAARNLTWTAADGTVTVSAVENIGSQYGVLVFACEDLLVDGNFIGANNAAGLMANLVAGGTNLDWRITNNFFDDVPTHGPSINFTSPSDVYVNGCAIAANVFNGELVGLQAIQEYSAGTSGASPALTNFSITGNTFQAHVGTPITLYGAVNGVITGNMITGYNSRGVSAGADATFCAAVNLVGSSSYVHVHGNNCGGAVDSSSPFGAYTHLAIANTGTNAGLNSVHDNMFVGGGTSDNQIGVREFEPTFITSTANYQATATDRMVIMAAVRSAAWSFGLPTNPPIGRTITLKDGVGQAGTYGVQVLGTVDGVTNPNYSTNYFTKTFIWNATASQWNVISN</sequence>
<protein>
    <recommendedName>
        <fullName evidence="1">Rhamnogalacturonase A/B/Epimerase-like pectate lyase domain-containing protein</fullName>
    </recommendedName>
</protein>
<name>A0A4P7CYP8_9BURK</name>
<dbReference type="RefSeq" id="WP_134751853.1">
    <property type="nucleotide sequence ID" value="NZ_CP038149.1"/>
</dbReference>
<organism evidence="2 3">
    <name type="scientific">Paraburkholderia pallida</name>
    <dbReference type="NCBI Taxonomy" id="2547399"/>
    <lineage>
        <taxon>Bacteria</taxon>
        <taxon>Pseudomonadati</taxon>
        <taxon>Pseudomonadota</taxon>
        <taxon>Betaproteobacteria</taxon>
        <taxon>Burkholderiales</taxon>
        <taxon>Burkholderiaceae</taxon>
        <taxon>Paraburkholderia</taxon>
    </lineage>
</organism>